<dbReference type="GO" id="GO:0042254">
    <property type="term" value="P:ribosome biogenesis"/>
    <property type="evidence" value="ECO:0007669"/>
    <property type="project" value="UniProtKB-KW"/>
</dbReference>
<evidence type="ECO:0000256" key="3">
    <source>
        <dbReference type="ARBA" id="ARBA00015716"/>
    </source>
</evidence>
<sequence>MLTSRLPSRIEPYRLAARGESLNGLMALDRFERLAAEIGPQSGDCQVWLDFAIDAQGRREIRGRLEAELQLPCRRCLVPMPQDVASEFLLGLVTSDTLAAELPHTHEPALVESEQLNLLELVEDELILSLPQVVYHDEAHCSVSRDQLSSGEELVSNEPAPASPFEVLRQLKGKP</sequence>
<comment type="function">
    <text evidence="1">Plays a role in synthesis, processing and/or stability of 23S rRNA.</text>
</comment>
<dbReference type="InterPro" id="IPR003772">
    <property type="entry name" value="YceD"/>
</dbReference>
<dbReference type="EMBL" id="DXFC01000320">
    <property type="protein sequence ID" value="HIX62679.1"/>
    <property type="molecule type" value="Genomic_DNA"/>
</dbReference>
<keyword evidence="4" id="KW-0690">Ribosome biogenesis</keyword>
<reference evidence="7" key="1">
    <citation type="journal article" date="2021" name="PeerJ">
        <title>Extensive microbial diversity within the chicken gut microbiome revealed by metagenomics and culture.</title>
        <authorList>
            <person name="Gilroy R."/>
            <person name="Ravi A."/>
            <person name="Getino M."/>
            <person name="Pursley I."/>
            <person name="Horton D.L."/>
            <person name="Alikhan N.F."/>
            <person name="Baker D."/>
            <person name="Gharbi K."/>
            <person name="Hall N."/>
            <person name="Watson M."/>
            <person name="Adriaenssens E.M."/>
            <person name="Foster-Nyarko E."/>
            <person name="Jarju S."/>
            <person name="Secka A."/>
            <person name="Antonio M."/>
            <person name="Oren A."/>
            <person name="Chaudhuri R.R."/>
            <person name="La Ragione R."/>
            <person name="Hildebrand F."/>
            <person name="Pallen M.J."/>
        </authorList>
    </citation>
    <scope>NUCLEOTIDE SEQUENCE</scope>
    <source>
        <strain evidence="7">1193</strain>
    </source>
</reference>
<evidence type="ECO:0000313" key="7">
    <source>
        <dbReference type="EMBL" id="HIX62679.1"/>
    </source>
</evidence>
<proteinExistence type="inferred from homology"/>
<evidence type="ECO:0000256" key="5">
    <source>
        <dbReference type="ARBA" id="ARBA00031841"/>
    </source>
</evidence>
<reference evidence="7" key="2">
    <citation type="submission" date="2021-04" db="EMBL/GenBank/DDBJ databases">
        <authorList>
            <person name="Gilroy R."/>
        </authorList>
    </citation>
    <scope>NUCLEOTIDE SEQUENCE</scope>
    <source>
        <strain evidence="7">1193</strain>
    </source>
</reference>
<dbReference type="GO" id="GO:0005829">
    <property type="term" value="C:cytosol"/>
    <property type="evidence" value="ECO:0007669"/>
    <property type="project" value="TreeGrafter"/>
</dbReference>
<dbReference type="Proteomes" id="UP000824248">
    <property type="component" value="Unassembled WGS sequence"/>
</dbReference>
<feature type="region of interest" description="Disordered" evidence="6">
    <location>
        <begin position="150"/>
        <end position="175"/>
    </location>
</feature>
<dbReference type="PANTHER" id="PTHR38099:SF1">
    <property type="entry name" value="LARGE RIBOSOMAL RNA SUBUNIT ACCUMULATION PROTEIN YCED"/>
    <property type="match status" value="1"/>
</dbReference>
<evidence type="ECO:0000256" key="2">
    <source>
        <dbReference type="ARBA" id="ARBA00010740"/>
    </source>
</evidence>
<name>A0A9D2B6X4_9GAMM</name>
<gene>
    <name evidence="7" type="ORF">H9854_10655</name>
</gene>
<dbReference type="AlphaFoldDB" id="A0A9D2B6X4"/>
<dbReference type="Pfam" id="PF02620">
    <property type="entry name" value="YceD"/>
    <property type="match status" value="1"/>
</dbReference>
<protein>
    <recommendedName>
        <fullName evidence="3">Large ribosomal RNA subunit accumulation protein YceD</fullName>
    </recommendedName>
    <alternativeName>
        <fullName evidence="5">23S rRNA accumulation protein YceD</fullName>
    </alternativeName>
</protein>
<organism evidence="7 8">
    <name type="scientific">Candidatus Halomonas stercoripullorum</name>
    <dbReference type="NCBI Taxonomy" id="2838617"/>
    <lineage>
        <taxon>Bacteria</taxon>
        <taxon>Pseudomonadati</taxon>
        <taxon>Pseudomonadota</taxon>
        <taxon>Gammaproteobacteria</taxon>
        <taxon>Oceanospirillales</taxon>
        <taxon>Halomonadaceae</taxon>
        <taxon>Halomonas</taxon>
    </lineage>
</organism>
<dbReference type="PANTHER" id="PTHR38099">
    <property type="entry name" value="LARGE RIBOSOMAL RNA SUBUNIT ACCUMULATION PROTEIN YCED"/>
    <property type="match status" value="1"/>
</dbReference>
<accession>A0A9D2B6X4</accession>
<evidence type="ECO:0000256" key="6">
    <source>
        <dbReference type="SAM" id="MobiDB-lite"/>
    </source>
</evidence>
<comment type="similarity">
    <text evidence="2">Belongs to the DUF177 domain family.</text>
</comment>
<comment type="caution">
    <text evidence="7">The sequence shown here is derived from an EMBL/GenBank/DDBJ whole genome shotgun (WGS) entry which is preliminary data.</text>
</comment>
<evidence type="ECO:0000313" key="8">
    <source>
        <dbReference type="Proteomes" id="UP000824248"/>
    </source>
</evidence>
<evidence type="ECO:0000256" key="1">
    <source>
        <dbReference type="ARBA" id="ARBA00002868"/>
    </source>
</evidence>
<evidence type="ECO:0000256" key="4">
    <source>
        <dbReference type="ARBA" id="ARBA00022517"/>
    </source>
</evidence>
<dbReference type="InterPro" id="IPR039255">
    <property type="entry name" value="YceD_bac"/>
</dbReference>